<keyword evidence="2" id="KW-1185">Reference proteome</keyword>
<sequence>MQRAGMPGAEMQRAEMSRVGEVARFGRLVRNAGVASAVILLLGGCAESVTGTAVPQGFGAGDSSNYASLLTECDVVAPDRIAEIVGGEAIERGFLGAICRWTVNGATGPARVTFNWFEMGTLAVEKRTSEQLGYEVEDVTVGGRRAVLARTPADPGSCGITAGFPAGGVVGWWVQYPGGDGADPCEAASTLVESTLDLAA</sequence>
<dbReference type="STRING" id="43767.A6I91_05780"/>
<proteinExistence type="predicted"/>
<organism evidence="1 2">
    <name type="scientific">Prescottella equi ATCC 33707</name>
    <dbReference type="NCBI Taxonomy" id="525370"/>
    <lineage>
        <taxon>Bacteria</taxon>
        <taxon>Bacillati</taxon>
        <taxon>Actinomycetota</taxon>
        <taxon>Actinomycetes</taxon>
        <taxon>Mycobacteriales</taxon>
        <taxon>Nocardiaceae</taxon>
        <taxon>Prescottella</taxon>
    </lineage>
</organism>
<dbReference type="HOGENOM" id="CLU_128720_0_0_11"/>
<name>E9T464_RHOHA</name>
<dbReference type="Pfam" id="PF12079">
    <property type="entry name" value="DUF3558"/>
    <property type="match status" value="1"/>
</dbReference>
<dbReference type="EMBL" id="ADNW02000013">
    <property type="protein sequence ID" value="EGD23031.1"/>
    <property type="molecule type" value="Genomic_DNA"/>
</dbReference>
<comment type="caution">
    <text evidence="1">The sequence shown here is derived from an EMBL/GenBank/DDBJ whole genome shotgun (WGS) entry which is preliminary data.</text>
</comment>
<protein>
    <recommendedName>
        <fullName evidence="3">DUF3558 domain-containing protein</fullName>
    </recommendedName>
</protein>
<reference evidence="1" key="1">
    <citation type="submission" date="2011-01" db="EMBL/GenBank/DDBJ databases">
        <authorList>
            <person name="Muzny D."/>
            <person name="Qin X."/>
            <person name="Buhay C."/>
            <person name="Dugan-Rocha S."/>
            <person name="Ding Y."/>
            <person name="Chen G."/>
            <person name="Hawes A."/>
            <person name="Holder M."/>
            <person name="Jhangiani S."/>
            <person name="Johnson A."/>
            <person name="Khan Z."/>
            <person name="Li Z."/>
            <person name="Liu W."/>
            <person name="Liu X."/>
            <person name="Perez L."/>
            <person name="Shen H."/>
            <person name="Wang Q."/>
            <person name="Watt J."/>
            <person name="Xi L."/>
            <person name="Xin Y."/>
            <person name="Zhou J."/>
            <person name="Deng J."/>
            <person name="Jiang H."/>
            <person name="Liu Y."/>
            <person name="Qu J."/>
            <person name="Song X.-Z."/>
            <person name="Zhang L."/>
            <person name="Villasana D."/>
            <person name="Johnson A."/>
            <person name="Liu J."/>
            <person name="Liyanage D."/>
            <person name="Lorensuhewa L."/>
            <person name="Robinson T."/>
            <person name="Song A."/>
            <person name="Song B.-B."/>
            <person name="Dinh H."/>
            <person name="Thornton R."/>
            <person name="Coyle M."/>
            <person name="Francisco L."/>
            <person name="Jackson L."/>
            <person name="Javaid M."/>
            <person name="Korchina V."/>
            <person name="Kovar C."/>
            <person name="Mata R."/>
            <person name="Mathew T."/>
            <person name="Ngo R."/>
            <person name="Nguyen L."/>
            <person name="Nguyen N."/>
            <person name="Okwuonu G."/>
            <person name="Ongeri F."/>
            <person name="Pham C."/>
            <person name="Simmons D."/>
            <person name="Wilczek-Boney K."/>
            <person name="Hale W."/>
            <person name="Jakkamsetti A."/>
            <person name="Pham P."/>
            <person name="Ruth R."/>
            <person name="San Lucas F."/>
            <person name="Warren J."/>
            <person name="Zhang J."/>
            <person name="Zhao Z."/>
            <person name="Zhou C."/>
            <person name="Zhu D."/>
            <person name="Lee S."/>
            <person name="Bess C."/>
            <person name="Blankenburg K."/>
            <person name="Forbes L."/>
            <person name="Fu Q."/>
            <person name="Gubbala S."/>
            <person name="Hirani K."/>
            <person name="Jayaseelan J.C."/>
            <person name="Lara F."/>
            <person name="Munidasa M."/>
            <person name="Palculict T."/>
            <person name="Patil S."/>
            <person name="Pu L.-L."/>
            <person name="Saada N."/>
            <person name="Tang L."/>
            <person name="Weissenberger G."/>
            <person name="Zhu Y."/>
            <person name="Hemphill L."/>
            <person name="Shang Y."/>
            <person name="Youmans B."/>
            <person name="Ayvaz T."/>
            <person name="Ross M."/>
            <person name="Santibanez J."/>
            <person name="Aqrawi P."/>
            <person name="Gross S."/>
            <person name="Joshi V."/>
            <person name="Fowler G."/>
            <person name="Nazareth L."/>
            <person name="Reid J."/>
            <person name="Worley K."/>
            <person name="Petrosino J."/>
            <person name="Highlander S."/>
            <person name="Gibbs R."/>
        </authorList>
    </citation>
    <scope>NUCLEOTIDE SEQUENCE [LARGE SCALE GENOMIC DNA]</scope>
    <source>
        <strain evidence="1">ATCC 33707</strain>
    </source>
</reference>
<accession>E9T464</accession>
<gene>
    <name evidence="1" type="ORF">HMPREF0724_12848</name>
</gene>
<dbReference type="AlphaFoldDB" id="E9T464"/>
<evidence type="ECO:0000313" key="1">
    <source>
        <dbReference type="EMBL" id="EGD23031.1"/>
    </source>
</evidence>
<evidence type="ECO:0008006" key="3">
    <source>
        <dbReference type="Google" id="ProtNLM"/>
    </source>
</evidence>
<dbReference type="InterPro" id="IPR024520">
    <property type="entry name" value="DUF3558"/>
</dbReference>
<evidence type="ECO:0000313" key="2">
    <source>
        <dbReference type="Proteomes" id="UP000004245"/>
    </source>
</evidence>
<dbReference type="Proteomes" id="UP000004245">
    <property type="component" value="Unassembled WGS sequence"/>
</dbReference>